<evidence type="ECO:0000313" key="1">
    <source>
        <dbReference type="EMBL" id="GAH35678.1"/>
    </source>
</evidence>
<organism evidence="1">
    <name type="scientific">marine sediment metagenome</name>
    <dbReference type="NCBI Taxonomy" id="412755"/>
    <lineage>
        <taxon>unclassified sequences</taxon>
        <taxon>metagenomes</taxon>
        <taxon>ecological metagenomes</taxon>
    </lineage>
</organism>
<sequence>KIEPEFKVEDQELFKRMYDEFVKYHWYENIPSNIFMAIKRRHWKEKIKKWPTYKGMYKTDIIIDLRKRLIRKYSNEVNQS</sequence>
<dbReference type="EMBL" id="BARU01011988">
    <property type="protein sequence ID" value="GAH35678.1"/>
    <property type="molecule type" value="Genomic_DNA"/>
</dbReference>
<proteinExistence type="predicted"/>
<gene>
    <name evidence="1" type="ORF">S03H2_22301</name>
</gene>
<comment type="caution">
    <text evidence="1">The sequence shown here is derived from an EMBL/GenBank/DDBJ whole genome shotgun (WGS) entry which is preliminary data.</text>
</comment>
<protein>
    <submittedName>
        <fullName evidence="1">Uncharacterized protein</fullName>
    </submittedName>
</protein>
<reference evidence="1" key="1">
    <citation type="journal article" date="2014" name="Front. Microbiol.">
        <title>High frequency of phylogenetically diverse reductive dehalogenase-homologous genes in deep subseafloor sedimentary metagenomes.</title>
        <authorList>
            <person name="Kawai M."/>
            <person name="Futagami T."/>
            <person name="Toyoda A."/>
            <person name="Takaki Y."/>
            <person name="Nishi S."/>
            <person name="Hori S."/>
            <person name="Arai W."/>
            <person name="Tsubouchi T."/>
            <person name="Morono Y."/>
            <person name="Uchiyama I."/>
            <person name="Ito T."/>
            <person name="Fujiyama A."/>
            <person name="Inagaki F."/>
            <person name="Takami H."/>
        </authorList>
    </citation>
    <scope>NUCLEOTIDE SEQUENCE</scope>
    <source>
        <strain evidence="1">Expedition CK06-06</strain>
    </source>
</reference>
<accession>X1GRN4</accession>
<name>X1GRN4_9ZZZZ</name>
<dbReference type="AlphaFoldDB" id="X1GRN4"/>
<feature type="non-terminal residue" evidence="1">
    <location>
        <position position="1"/>
    </location>
</feature>